<dbReference type="SUPFAM" id="SSF48452">
    <property type="entry name" value="TPR-like"/>
    <property type="match status" value="3"/>
</dbReference>
<gene>
    <name evidence="4" type="ORF">A3K90_07700</name>
</gene>
<evidence type="ECO:0000256" key="2">
    <source>
        <dbReference type="ARBA" id="ARBA00022803"/>
    </source>
</evidence>
<evidence type="ECO:0000313" key="5">
    <source>
        <dbReference type="Proteomes" id="UP000076481"/>
    </source>
</evidence>
<dbReference type="InterPro" id="IPR051012">
    <property type="entry name" value="CellSynth/LPSAsmb/PSIAsmb"/>
</dbReference>
<name>A0A165LIN0_PELLU</name>
<dbReference type="Proteomes" id="UP000076481">
    <property type="component" value="Unassembled WGS sequence"/>
</dbReference>
<dbReference type="InterPro" id="IPR011990">
    <property type="entry name" value="TPR-like_helical_dom_sf"/>
</dbReference>
<dbReference type="PANTHER" id="PTHR45586">
    <property type="entry name" value="TPR REPEAT-CONTAINING PROTEIN PA4667"/>
    <property type="match status" value="1"/>
</dbReference>
<reference evidence="4 5" key="1">
    <citation type="submission" date="2016-03" db="EMBL/GenBank/DDBJ databases">
        <title>Speciation and ecological success in dimly lit waters: horizontal gene transfer in a green sulfur bacteria bloom unveiled by metagenomic assembly.</title>
        <authorList>
            <person name="Llorens-Mares T."/>
            <person name="Liu Z."/>
            <person name="Allen L.Z."/>
            <person name="Rusch D.B."/>
            <person name="Craig M.T."/>
            <person name="Dupont C.L."/>
            <person name="Bryant D.A."/>
            <person name="Casamayor E.O."/>
        </authorList>
    </citation>
    <scope>NUCLEOTIDE SEQUENCE [LARGE SCALE GENOMIC DNA]</scope>
    <source>
        <strain evidence="4">CIII</strain>
    </source>
</reference>
<dbReference type="Pfam" id="PF13432">
    <property type="entry name" value="TPR_16"/>
    <property type="match status" value="3"/>
</dbReference>
<dbReference type="AlphaFoldDB" id="A0A165LIN0"/>
<evidence type="ECO:0000256" key="3">
    <source>
        <dbReference type="PROSITE-ProRule" id="PRU00339"/>
    </source>
</evidence>
<dbReference type="Pfam" id="PF13374">
    <property type="entry name" value="TPR_10"/>
    <property type="match status" value="1"/>
</dbReference>
<sequence length="587" mass="65938">MGRIMPEVFRRYEPEVPRSARGAVGLLLFILLFMVSCSSAPVRRAELEARRDSLDAVMEREFLKASFLDARGDYSAAIKGYRELLRRQPQNAALYFSTAKAFLSLGELDSARVYGERCVQLNPSNRHALGLLADVSHAMGDMERSVQLYGKLAGMDPGNTELLTWLAMEHLSAEQPEEALSVFQRVLSLDPGNEAARSHVLLLQIRMHRYAEAIASLREMTKGGGGDERLRFTLGGLYLRTGDYADAAATFREAIDASPGFIPAWLALFEVSVRSKDMISFRSDLLRFYDTLHPVLPKKLELTRFYLSESVSDSLYRIPAKIMLNETCRLHPKSAEPLMLRGWVRMREDDPGGAVSDFRAAVPLDLKNSDLRESLVSALLVSRQFSSARKVVLRARQDFPSERLRFQILEGYALYESGKARQAVPLLEQALRSRGISEQRALQARALSTLAFAYDTLGLSAKSMPLYEQLLVLEPGNPLVLNNLAYSLVMEGVDIKRARQLAESAVLKEPDNGVYLDTLGWILYRQGELAEARRRLERAMELEPLEPEIVRHLAELYKAAVETEKSESMLKKVEELQLKRALPAAGR</sequence>
<feature type="repeat" description="TPR" evidence="3">
    <location>
        <begin position="92"/>
        <end position="125"/>
    </location>
</feature>
<dbReference type="Pfam" id="PF14559">
    <property type="entry name" value="TPR_19"/>
    <property type="match status" value="1"/>
</dbReference>
<evidence type="ECO:0000313" key="4">
    <source>
        <dbReference type="EMBL" id="KZK74092.1"/>
    </source>
</evidence>
<proteinExistence type="predicted"/>
<protein>
    <submittedName>
        <fullName evidence="4">Uncharacterized protein</fullName>
    </submittedName>
</protein>
<dbReference type="InterPro" id="IPR019734">
    <property type="entry name" value="TPR_rpt"/>
</dbReference>
<evidence type="ECO:0000256" key="1">
    <source>
        <dbReference type="ARBA" id="ARBA00022737"/>
    </source>
</evidence>
<dbReference type="SMART" id="SM00028">
    <property type="entry name" value="TPR"/>
    <property type="match status" value="8"/>
</dbReference>
<organism evidence="4 5">
    <name type="scientific">Pelodictyon luteolum</name>
    <dbReference type="NCBI Taxonomy" id="1100"/>
    <lineage>
        <taxon>Bacteria</taxon>
        <taxon>Pseudomonadati</taxon>
        <taxon>Chlorobiota</taxon>
        <taxon>Chlorobiia</taxon>
        <taxon>Chlorobiales</taxon>
        <taxon>Chlorobiaceae</taxon>
        <taxon>Chlorobium/Pelodictyon group</taxon>
        <taxon>Pelodictyon</taxon>
    </lineage>
</organism>
<accession>A0A165LIN0</accession>
<keyword evidence="2 3" id="KW-0802">TPR repeat</keyword>
<comment type="caution">
    <text evidence="4">The sequence shown here is derived from an EMBL/GenBank/DDBJ whole genome shotgun (WGS) entry which is preliminary data.</text>
</comment>
<feature type="repeat" description="TPR" evidence="3">
    <location>
        <begin position="160"/>
        <end position="193"/>
    </location>
</feature>
<feature type="repeat" description="TPR" evidence="3">
    <location>
        <begin position="513"/>
        <end position="546"/>
    </location>
</feature>
<feature type="repeat" description="TPR" evidence="3">
    <location>
        <begin position="228"/>
        <end position="261"/>
    </location>
</feature>
<dbReference type="Gene3D" id="1.25.40.10">
    <property type="entry name" value="Tetratricopeptide repeat domain"/>
    <property type="match status" value="2"/>
</dbReference>
<dbReference type="PROSITE" id="PS50005">
    <property type="entry name" value="TPR"/>
    <property type="match status" value="4"/>
</dbReference>
<dbReference type="PANTHER" id="PTHR45586:SF1">
    <property type="entry name" value="LIPOPOLYSACCHARIDE ASSEMBLY PROTEIN B"/>
    <property type="match status" value="1"/>
</dbReference>
<dbReference type="EMBL" id="LVWG01000032">
    <property type="protein sequence ID" value="KZK74092.1"/>
    <property type="molecule type" value="Genomic_DNA"/>
</dbReference>
<keyword evidence="1" id="KW-0677">Repeat</keyword>